<evidence type="ECO:0000256" key="3">
    <source>
        <dbReference type="SAM" id="MobiDB-lite"/>
    </source>
</evidence>
<evidence type="ECO:0000313" key="7">
    <source>
        <dbReference type="Proteomes" id="UP000570517"/>
    </source>
</evidence>
<dbReference type="InterPro" id="IPR050194">
    <property type="entry name" value="Glycosyltransferase_grp1"/>
</dbReference>
<proteinExistence type="predicted"/>
<evidence type="ECO:0000259" key="5">
    <source>
        <dbReference type="Pfam" id="PF13439"/>
    </source>
</evidence>
<dbReference type="GO" id="GO:0008610">
    <property type="term" value="P:lipid biosynthetic process"/>
    <property type="evidence" value="ECO:0007669"/>
    <property type="project" value="UniProtKB-ARBA"/>
</dbReference>
<dbReference type="InterPro" id="IPR001296">
    <property type="entry name" value="Glyco_trans_1"/>
</dbReference>
<protein>
    <recommendedName>
        <fullName evidence="8">Glycosyl transferase</fullName>
    </recommendedName>
</protein>
<name>A0A850PTS9_9MYCO</name>
<dbReference type="AlphaFoldDB" id="A0A850PTS9"/>
<evidence type="ECO:0000256" key="2">
    <source>
        <dbReference type="ARBA" id="ARBA00022679"/>
    </source>
</evidence>
<dbReference type="GO" id="GO:1903509">
    <property type="term" value="P:liposaccharide metabolic process"/>
    <property type="evidence" value="ECO:0007669"/>
    <property type="project" value="UniProtKB-ARBA"/>
</dbReference>
<dbReference type="EMBL" id="JABFYL010000049">
    <property type="protein sequence ID" value="NVN53731.1"/>
    <property type="molecule type" value="Genomic_DNA"/>
</dbReference>
<dbReference type="Proteomes" id="UP000570517">
    <property type="component" value="Unassembled WGS sequence"/>
</dbReference>
<evidence type="ECO:0008006" key="8">
    <source>
        <dbReference type="Google" id="ProtNLM"/>
    </source>
</evidence>
<evidence type="ECO:0000313" key="6">
    <source>
        <dbReference type="EMBL" id="NVN53731.1"/>
    </source>
</evidence>
<evidence type="ECO:0000259" key="4">
    <source>
        <dbReference type="Pfam" id="PF00534"/>
    </source>
</evidence>
<comment type="caution">
    <text evidence="6">The sequence shown here is derived from an EMBL/GenBank/DDBJ whole genome shotgun (WGS) entry which is preliminary data.</text>
</comment>
<dbReference type="CDD" id="cd03801">
    <property type="entry name" value="GT4_PimA-like"/>
    <property type="match status" value="1"/>
</dbReference>
<sequence>MMSAPGTENMAPYPDDASEPLDGLRILHAMDSFLPNVGGLELSIAALARMQARRGRVVAMATARHPGASDREDMDGVEVHRLPMAMAHLPGAYASPTHLFFPPVPDPLFARAFAEIIRHFRPDVIHVRGWILYSVLGPAHRAGVPVVASAHDHGQVCSTKIMLHHGSSLCSGPELGKCISCARSHYGLKGIPLAAGLHQLGSRRHREVAQWTATSSALAARGSAPRPADRGVMTVIPTFIDDDLLALASDERTAERPDFVPQTGPYLFYAGALGAYKGVDVLLDAHARLRADGIKVPLVLAGLPRDDFPLEERPGVVVATNIPQQAVVAAWRHAIAGVVPSVVPEGFGRVAVECLAAGTPCVVSALGGLLDIVTDEIDGLHVPPGDAAALAGAIRRLLGDEALRSRLAAAGPAKAASFTLSQVAPRVDAVYLQVLADADKSQESSPRTRSGRGNRCRNPAAAEVV</sequence>
<evidence type="ECO:0000256" key="1">
    <source>
        <dbReference type="ARBA" id="ARBA00022676"/>
    </source>
</evidence>
<dbReference type="InterPro" id="IPR028098">
    <property type="entry name" value="Glyco_trans_4-like_N"/>
</dbReference>
<dbReference type="Gene3D" id="3.40.50.2000">
    <property type="entry name" value="Glycogen Phosphorylase B"/>
    <property type="match status" value="2"/>
</dbReference>
<gene>
    <name evidence="6" type="ORF">HLY00_4082</name>
</gene>
<dbReference type="Pfam" id="PF00534">
    <property type="entry name" value="Glycos_transf_1"/>
    <property type="match status" value="1"/>
</dbReference>
<keyword evidence="2" id="KW-0808">Transferase</keyword>
<dbReference type="Pfam" id="PF13439">
    <property type="entry name" value="Glyco_transf_4"/>
    <property type="match status" value="1"/>
</dbReference>
<dbReference type="GO" id="GO:0016757">
    <property type="term" value="F:glycosyltransferase activity"/>
    <property type="evidence" value="ECO:0007669"/>
    <property type="project" value="UniProtKB-KW"/>
</dbReference>
<feature type="domain" description="Glycosyltransferase subfamily 4-like N-terminal" evidence="5">
    <location>
        <begin position="37"/>
        <end position="243"/>
    </location>
</feature>
<keyword evidence="1" id="KW-0328">Glycosyltransferase</keyword>
<feature type="region of interest" description="Disordered" evidence="3">
    <location>
        <begin position="441"/>
        <end position="465"/>
    </location>
</feature>
<accession>A0A850PTS9</accession>
<reference evidence="6 7" key="1">
    <citation type="submission" date="2020-05" db="EMBL/GenBank/DDBJ databases">
        <title>Draft genome sequence of Mycobacterium hippocampi DL, isolated from European seabass, Dicentrarchus labrax, reared in fish farms.</title>
        <authorList>
            <person name="Stathopoulou P."/>
            <person name="Asimakis E."/>
            <person name="Tzokas K."/>
            <person name="Batargias C."/>
            <person name="Tsiamis G."/>
        </authorList>
    </citation>
    <scope>NUCLEOTIDE SEQUENCE [LARGE SCALE GENOMIC DNA]</scope>
    <source>
        <strain evidence="6 7">DL</strain>
    </source>
</reference>
<dbReference type="GO" id="GO:1901137">
    <property type="term" value="P:carbohydrate derivative biosynthetic process"/>
    <property type="evidence" value="ECO:0007669"/>
    <property type="project" value="UniProtKB-ARBA"/>
</dbReference>
<dbReference type="PANTHER" id="PTHR45947:SF13">
    <property type="entry name" value="TRANSFERASE"/>
    <property type="match status" value="1"/>
</dbReference>
<dbReference type="SUPFAM" id="SSF53756">
    <property type="entry name" value="UDP-Glycosyltransferase/glycogen phosphorylase"/>
    <property type="match status" value="1"/>
</dbReference>
<feature type="domain" description="Glycosyl transferase family 1" evidence="4">
    <location>
        <begin position="260"/>
        <end position="411"/>
    </location>
</feature>
<keyword evidence="7" id="KW-1185">Reference proteome</keyword>
<dbReference type="PANTHER" id="PTHR45947">
    <property type="entry name" value="SULFOQUINOVOSYL TRANSFERASE SQD2"/>
    <property type="match status" value="1"/>
</dbReference>
<organism evidence="6 7">
    <name type="scientific">Mycolicibacterium hippocampi</name>
    <dbReference type="NCBI Taxonomy" id="659824"/>
    <lineage>
        <taxon>Bacteria</taxon>
        <taxon>Bacillati</taxon>
        <taxon>Actinomycetota</taxon>
        <taxon>Actinomycetes</taxon>
        <taxon>Mycobacteriales</taxon>
        <taxon>Mycobacteriaceae</taxon>
        <taxon>Mycolicibacterium</taxon>
    </lineage>
</organism>